<dbReference type="Pfam" id="PF00691">
    <property type="entry name" value="OmpA"/>
    <property type="match status" value="1"/>
</dbReference>
<dbReference type="RefSeq" id="WP_166076608.1">
    <property type="nucleotide sequence ID" value="NZ_JAAJBT010000002.1"/>
</dbReference>
<feature type="domain" description="OmpA-like" evidence="2">
    <location>
        <begin position="22"/>
        <end position="174"/>
    </location>
</feature>
<evidence type="ECO:0000313" key="4">
    <source>
        <dbReference type="Proteomes" id="UP000800984"/>
    </source>
</evidence>
<keyword evidence="1" id="KW-0472">Membrane</keyword>
<comment type="caution">
    <text evidence="3">The sequence shown here is derived from an EMBL/GenBank/DDBJ whole genome shotgun (WGS) entry which is preliminary data.</text>
</comment>
<dbReference type="InterPro" id="IPR036737">
    <property type="entry name" value="OmpA-like_sf"/>
</dbReference>
<keyword evidence="4" id="KW-1185">Reference proteome</keyword>
<dbReference type="SUPFAM" id="SSF103088">
    <property type="entry name" value="OmpA-like"/>
    <property type="match status" value="1"/>
</dbReference>
<dbReference type="EMBL" id="JAAJBT010000002">
    <property type="protein sequence ID" value="NHM01552.1"/>
    <property type="molecule type" value="Genomic_DNA"/>
</dbReference>
<accession>A0ABX0I300</accession>
<evidence type="ECO:0000259" key="2">
    <source>
        <dbReference type="PROSITE" id="PS51123"/>
    </source>
</evidence>
<protein>
    <submittedName>
        <fullName evidence="3">OmpA family protein</fullName>
    </submittedName>
</protein>
<sequence>MLEIPIKFNDLKCKLIDGANRLLIKTNKIFGDVSFNSGKSNLTKRGKEELDEIASSIETEVNGWKNYLNTCNERVLENDVFVVVIDIVGYADAVGGSKLNLSLSKDRALEVKKQLENKFFELVENKRPNIVFKKINAKGYGEKLPPGISASTNNDPERRVCYIYSVVGPSKLLN</sequence>
<gene>
    <name evidence="3" type="ORF">G4D72_05435</name>
</gene>
<proteinExistence type="predicted"/>
<evidence type="ECO:0000313" key="3">
    <source>
        <dbReference type="EMBL" id="NHM01552.1"/>
    </source>
</evidence>
<reference evidence="3 4" key="1">
    <citation type="submission" date="2020-02" db="EMBL/GenBank/DDBJ databases">
        <authorList>
            <person name="Chen W.-M."/>
        </authorList>
    </citation>
    <scope>NUCLEOTIDE SEQUENCE [LARGE SCALE GENOMIC DNA]</scope>
    <source>
        <strain evidence="3 4">KDG-16</strain>
    </source>
</reference>
<dbReference type="Proteomes" id="UP000800984">
    <property type="component" value="Unassembled WGS sequence"/>
</dbReference>
<dbReference type="PROSITE" id="PS51123">
    <property type="entry name" value="OMPA_2"/>
    <property type="match status" value="1"/>
</dbReference>
<name>A0ABX0I300_9FLAO</name>
<dbReference type="Gene3D" id="3.30.1330.60">
    <property type="entry name" value="OmpA-like domain"/>
    <property type="match status" value="1"/>
</dbReference>
<evidence type="ECO:0000256" key="1">
    <source>
        <dbReference type="PROSITE-ProRule" id="PRU00473"/>
    </source>
</evidence>
<dbReference type="InterPro" id="IPR006665">
    <property type="entry name" value="OmpA-like"/>
</dbReference>
<organism evidence="3 4">
    <name type="scientific">Flavobacterium difficile</name>
    <dbReference type="NCBI Taxonomy" id="2709659"/>
    <lineage>
        <taxon>Bacteria</taxon>
        <taxon>Pseudomonadati</taxon>
        <taxon>Bacteroidota</taxon>
        <taxon>Flavobacteriia</taxon>
        <taxon>Flavobacteriales</taxon>
        <taxon>Flavobacteriaceae</taxon>
        <taxon>Flavobacterium</taxon>
    </lineage>
</organism>